<sequence length="254" mass="27366">MSTPSLTRCGWRGGPMAGGCTRRSWRVWVAAAWLAWPAGPGVAAGAVRQAMGLHVASGVASLSALRFPPGSRVEPLADRMWLSGAPVQVVVFDAPVNAPELIRQLSRQQPALGDLQVLPGQAILSGQVGDAWWVAQMESPEAGRCVGSISAIHAQPLPASVPPAWLPANARLRLDFTVLEGGMKVSEHIWQHPLPPARLALLLQQGLLRDGWRRVESEPAGAGRQSWRRQGAQLQWLLVPLDAGSGLWVRRWTP</sequence>
<dbReference type="Proteomes" id="UP000494111">
    <property type="component" value="Unassembled WGS sequence"/>
</dbReference>
<organism evidence="1 2">
    <name type="scientific">Achromobacter deleyi</name>
    <dbReference type="NCBI Taxonomy" id="1353891"/>
    <lineage>
        <taxon>Bacteria</taxon>
        <taxon>Pseudomonadati</taxon>
        <taxon>Pseudomonadota</taxon>
        <taxon>Betaproteobacteria</taxon>
        <taxon>Burkholderiales</taxon>
        <taxon>Alcaligenaceae</taxon>
        <taxon>Achromobacter</taxon>
    </lineage>
</organism>
<accession>A0A6S7AX13</accession>
<gene>
    <name evidence="1" type="ORF">LMG3458_01995</name>
</gene>
<evidence type="ECO:0000313" key="1">
    <source>
        <dbReference type="EMBL" id="CAB3688291.1"/>
    </source>
</evidence>
<name>A0A6S7AX13_9BURK</name>
<dbReference type="EMBL" id="CADIJO010000005">
    <property type="protein sequence ID" value="CAB3688291.1"/>
    <property type="molecule type" value="Genomic_DNA"/>
</dbReference>
<proteinExistence type="predicted"/>
<dbReference type="AlphaFoldDB" id="A0A6S7AX13"/>
<evidence type="ECO:0000313" key="2">
    <source>
        <dbReference type="Proteomes" id="UP000494111"/>
    </source>
</evidence>
<protein>
    <submittedName>
        <fullName evidence="1">Uncharacterized protein</fullName>
    </submittedName>
</protein>
<reference evidence="1 2" key="1">
    <citation type="submission" date="2020-04" db="EMBL/GenBank/DDBJ databases">
        <authorList>
            <person name="De Canck E."/>
        </authorList>
    </citation>
    <scope>NUCLEOTIDE SEQUENCE [LARGE SCALE GENOMIC DNA]</scope>
    <source>
        <strain evidence="1 2">LMG 3458</strain>
    </source>
</reference>